<evidence type="ECO:0000256" key="1">
    <source>
        <dbReference type="SAM" id="MobiDB-lite"/>
    </source>
</evidence>
<sequence length="114" mass="12354">MASDFSQASTRRVASGEAAAFFDSPVKRGSGGAPSIRWTFSTKTASDRLPWPPSRYKSAADQPINGSNVAAPSLLPTQQPSLISSDPRTVHLSDMQQALLKAEFSKNSYVFTYR</sequence>
<gene>
    <name evidence="2" type="ORF">A1O7_03008</name>
</gene>
<name>W9WC57_9EURO</name>
<evidence type="ECO:0000313" key="3">
    <source>
        <dbReference type="Proteomes" id="UP000019473"/>
    </source>
</evidence>
<feature type="compositionally biased region" description="Polar residues" evidence="1">
    <location>
        <begin position="64"/>
        <end position="81"/>
    </location>
</feature>
<dbReference type="HOGENOM" id="CLU_2120846_0_0_1"/>
<dbReference type="RefSeq" id="XP_007755224.1">
    <property type="nucleotide sequence ID" value="XM_007757034.1"/>
</dbReference>
<protein>
    <submittedName>
        <fullName evidence="2">Uncharacterized protein</fullName>
    </submittedName>
</protein>
<evidence type="ECO:0000313" key="2">
    <source>
        <dbReference type="EMBL" id="EXJ62570.1"/>
    </source>
</evidence>
<reference evidence="2 3" key="1">
    <citation type="submission" date="2013-03" db="EMBL/GenBank/DDBJ databases">
        <title>The Genome Sequence of Cladophialophora yegresii CBS 114405.</title>
        <authorList>
            <consortium name="The Broad Institute Genomics Platform"/>
            <person name="Cuomo C."/>
            <person name="de Hoog S."/>
            <person name="Gorbushina A."/>
            <person name="Walker B."/>
            <person name="Young S.K."/>
            <person name="Zeng Q."/>
            <person name="Gargeya S."/>
            <person name="Fitzgerald M."/>
            <person name="Haas B."/>
            <person name="Abouelleil A."/>
            <person name="Allen A.W."/>
            <person name="Alvarado L."/>
            <person name="Arachchi H.M."/>
            <person name="Berlin A.M."/>
            <person name="Chapman S.B."/>
            <person name="Gainer-Dewar J."/>
            <person name="Goldberg J."/>
            <person name="Griggs A."/>
            <person name="Gujja S."/>
            <person name="Hansen M."/>
            <person name="Howarth C."/>
            <person name="Imamovic A."/>
            <person name="Ireland A."/>
            <person name="Larimer J."/>
            <person name="McCowan C."/>
            <person name="Murphy C."/>
            <person name="Pearson M."/>
            <person name="Poon T.W."/>
            <person name="Priest M."/>
            <person name="Roberts A."/>
            <person name="Saif S."/>
            <person name="Shea T."/>
            <person name="Sisk P."/>
            <person name="Sykes S."/>
            <person name="Wortman J."/>
            <person name="Nusbaum C."/>
            <person name="Birren B."/>
        </authorList>
    </citation>
    <scope>NUCLEOTIDE SEQUENCE [LARGE SCALE GENOMIC DNA]</scope>
    <source>
        <strain evidence="2 3">CBS 114405</strain>
    </source>
</reference>
<dbReference type="GeneID" id="19177609"/>
<dbReference type="EMBL" id="AMGW01000002">
    <property type="protein sequence ID" value="EXJ62570.1"/>
    <property type="molecule type" value="Genomic_DNA"/>
</dbReference>
<dbReference type="Proteomes" id="UP000019473">
    <property type="component" value="Unassembled WGS sequence"/>
</dbReference>
<organism evidence="2 3">
    <name type="scientific">Cladophialophora yegresii CBS 114405</name>
    <dbReference type="NCBI Taxonomy" id="1182544"/>
    <lineage>
        <taxon>Eukaryota</taxon>
        <taxon>Fungi</taxon>
        <taxon>Dikarya</taxon>
        <taxon>Ascomycota</taxon>
        <taxon>Pezizomycotina</taxon>
        <taxon>Eurotiomycetes</taxon>
        <taxon>Chaetothyriomycetidae</taxon>
        <taxon>Chaetothyriales</taxon>
        <taxon>Herpotrichiellaceae</taxon>
        <taxon>Cladophialophora</taxon>
    </lineage>
</organism>
<feature type="region of interest" description="Disordered" evidence="1">
    <location>
        <begin position="49"/>
        <end position="81"/>
    </location>
</feature>
<accession>W9WC57</accession>
<proteinExistence type="predicted"/>
<keyword evidence="3" id="KW-1185">Reference proteome</keyword>
<comment type="caution">
    <text evidence="2">The sequence shown here is derived from an EMBL/GenBank/DDBJ whole genome shotgun (WGS) entry which is preliminary data.</text>
</comment>
<dbReference type="AlphaFoldDB" id="W9WC57"/>
<dbReference type="VEuPathDB" id="FungiDB:A1O7_03008"/>